<dbReference type="Pfam" id="PF04818">
    <property type="entry name" value="CID"/>
    <property type="match status" value="1"/>
</dbReference>
<dbReference type="InterPro" id="IPR047488">
    <property type="entry name" value="SR140_cwf21"/>
</dbReference>
<dbReference type="InterPro" id="IPR051485">
    <property type="entry name" value="SR-CTD_assoc_factor"/>
</dbReference>
<feature type="domain" description="CID" evidence="6">
    <location>
        <begin position="465"/>
        <end position="610"/>
    </location>
</feature>
<organism evidence="7 8">
    <name type="scientific">Pseudolycoriella hygida</name>
    <dbReference type="NCBI Taxonomy" id="35572"/>
    <lineage>
        <taxon>Eukaryota</taxon>
        <taxon>Metazoa</taxon>
        <taxon>Ecdysozoa</taxon>
        <taxon>Arthropoda</taxon>
        <taxon>Hexapoda</taxon>
        <taxon>Insecta</taxon>
        <taxon>Pterygota</taxon>
        <taxon>Neoptera</taxon>
        <taxon>Endopterygota</taxon>
        <taxon>Diptera</taxon>
        <taxon>Nematocera</taxon>
        <taxon>Sciaroidea</taxon>
        <taxon>Sciaridae</taxon>
        <taxon>Pseudolycoriella</taxon>
    </lineage>
</organism>
<reference evidence="7" key="1">
    <citation type="submission" date="2022-07" db="EMBL/GenBank/DDBJ databases">
        <authorList>
            <person name="Trinca V."/>
            <person name="Uliana J.V.C."/>
            <person name="Torres T.T."/>
            <person name="Ward R.J."/>
            <person name="Monesi N."/>
        </authorList>
    </citation>
    <scope>NUCLEOTIDE SEQUENCE</scope>
    <source>
        <strain evidence="7">HSMRA1968</strain>
        <tissue evidence="7">Whole embryos</tissue>
    </source>
</reference>
<comment type="caution">
    <text evidence="7">The sequence shown here is derived from an EMBL/GenBank/DDBJ whole genome shotgun (WGS) entry which is preliminary data.</text>
</comment>
<dbReference type="InterPro" id="IPR000061">
    <property type="entry name" value="Surp"/>
</dbReference>
<feature type="compositionally biased region" description="Basic and acidic residues" evidence="3">
    <location>
        <begin position="752"/>
        <end position="762"/>
    </location>
</feature>
<dbReference type="PANTHER" id="PTHR23140:SF0">
    <property type="entry name" value="U2 SNRNP-ASSOCIATED SURP MOTIF-CONTAINING PROTEIN"/>
    <property type="match status" value="1"/>
</dbReference>
<dbReference type="GO" id="GO:0006396">
    <property type="term" value="P:RNA processing"/>
    <property type="evidence" value="ECO:0007669"/>
    <property type="project" value="InterPro"/>
</dbReference>
<dbReference type="EMBL" id="WJQU01000002">
    <property type="protein sequence ID" value="KAJ6642766.1"/>
    <property type="molecule type" value="Genomic_DNA"/>
</dbReference>
<dbReference type="InterPro" id="IPR008942">
    <property type="entry name" value="ENTH_VHS"/>
</dbReference>
<feature type="region of interest" description="Disordered" evidence="3">
    <location>
        <begin position="16"/>
        <end position="37"/>
    </location>
</feature>
<dbReference type="Gene3D" id="3.30.70.330">
    <property type="match status" value="1"/>
</dbReference>
<evidence type="ECO:0000259" key="5">
    <source>
        <dbReference type="PROSITE" id="PS50128"/>
    </source>
</evidence>
<feature type="compositionally biased region" description="Low complexity" evidence="3">
    <location>
        <begin position="119"/>
        <end position="133"/>
    </location>
</feature>
<dbReference type="PROSITE" id="PS50128">
    <property type="entry name" value="SURP"/>
    <property type="match status" value="1"/>
</dbReference>
<dbReference type="PROSITE" id="PS51391">
    <property type="entry name" value="CID"/>
    <property type="match status" value="1"/>
</dbReference>
<dbReference type="PROSITE" id="PS50102">
    <property type="entry name" value="RRM"/>
    <property type="match status" value="1"/>
</dbReference>
<dbReference type="Pfam" id="PF01805">
    <property type="entry name" value="Surp"/>
    <property type="match status" value="1"/>
</dbReference>
<dbReference type="Pfam" id="PF08312">
    <property type="entry name" value="cwf21"/>
    <property type="match status" value="1"/>
</dbReference>
<dbReference type="SMART" id="SM00582">
    <property type="entry name" value="RPR"/>
    <property type="match status" value="1"/>
</dbReference>
<dbReference type="GO" id="GO:0005634">
    <property type="term" value="C:nucleus"/>
    <property type="evidence" value="ECO:0007669"/>
    <property type="project" value="TreeGrafter"/>
</dbReference>
<dbReference type="AlphaFoldDB" id="A0A9Q0N3I6"/>
<dbReference type="Gene3D" id="1.10.10.790">
    <property type="entry name" value="Surp module"/>
    <property type="match status" value="1"/>
</dbReference>
<dbReference type="SUPFAM" id="SSF48464">
    <property type="entry name" value="ENTH/VHS domain"/>
    <property type="match status" value="1"/>
</dbReference>
<feature type="compositionally biased region" description="Basic residues" evidence="3">
    <location>
        <begin position="894"/>
        <end position="908"/>
    </location>
</feature>
<dbReference type="Gene3D" id="6.10.140.420">
    <property type="match status" value="1"/>
</dbReference>
<feature type="compositionally biased region" description="Polar residues" evidence="3">
    <location>
        <begin position="723"/>
        <end position="735"/>
    </location>
</feature>
<dbReference type="SMART" id="SM00360">
    <property type="entry name" value="RRM"/>
    <property type="match status" value="1"/>
</dbReference>
<dbReference type="InterPro" id="IPR013170">
    <property type="entry name" value="mRNA_splic_Cwf21_dom"/>
</dbReference>
<feature type="region of interest" description="Disordered" evidence="3">
    <location>
        <begin position="103"/>
        <end position="142"/>
    </location>
</feature>
<evidence type="ECO:0000256" key="1">
    <source>
        <dbReference type="ARBA" id="ARBA00022884"/>
    </source>
</evidence>
<name>A0A9Q0N3I6_9DIPT</name>
<keyword evidence="1 2" id="KW-0694">RNA-binding</keyword>
<dbReference type="InterPro" id="IPR035967">
    <property type="entry name" value="SWAP/Surp_sf"/>
</dbReference>
<feature type="region of interest" description="Disordered" evidence="3">
    <location>
        <begin position="723"/>
        <end position="762"/>
    </location>
</feature>
<dbReference type="Proteomes" id="UP001151699">
    <property type="component" value="Chromosome B"/>
</dbReference>
<evidence type="ECO:0000256" key="2">
    <source>
        <dbReference type="PROSITE-ProRule" id="PRU00176"/>
    </source>
</evidence>
<feature type="region of interest" description="Disordered" evidence="3">
    <location>
        <begin position="860"/>
        <end position="908"/>
    </location>
</feature>
<dbReference type="SUPFAM" id="SSF54928">
    <property type="entry name" value="RNA-binding domain, RBD"/>
    <property type="match status" value="1"/>
</dbReference>
<dbReference type="InterPro" id="IPR035009">
    <property type="entry name" value="SR140_RRM"/>
</dbReference>
<evidence type="ECO:0000313" key="7">
    <source>
        <dbReference type="EMBL" id="KAJ6642766.1"/>
    </source>
</evidence>
<dbReference type="SMART" id="SM00648">
    <property type="entry name" value="SWAP"/>
    <property type="match status" value="1"/>
</dbReference>
<dbReference type="SMART" id="SM01115">
    <property type="entry name" value="cwf21"/>
    <property type="match status" value="1"/>
</dbReference>
<dbReference type="OrthoDB" id="377209at2759"/>
<evidence type="ECO:0000259" key="4">
    <source>
        <dbReference type="PROSITE" id="PS50102"/>
    </source>
</evidence>
<proteinExistence type="predicted"/>
<keyword evidence="8" id="KW-1185">Reference proteome</keyword>
<feature type="compositionally biased region" description="Basic and acidic residues" evidence="3">
    <location>
        <begin position="103"/>
        <end position="118"/>
    </location>
</feature>
<feature type="compositionally biased region" description="Basic and acidic residues" evidence="3">
    <location>
        <begin position="874"/>
        <end position="883"/>
    </location>
</feature>
<dbReference type="CDD" id="cd12223">
    <property type="entry name" value="RRM_SR140"/>
    <property type="match status" value="1"/>
</dbReference>
<evidence type="ECO:0000313" key="8">
    <source>
        <dbReference type="Proteomes" id="UP001151699"/>
    </source>
</evidence>
<sequence length="908" mass="104387">MKKINEQKLQAFDIGAMGKRPLSRREQEERRKREEETAAAHAFKEFVETFQEAPSTVSKVWVKAGVYDAGTRRTYSLLFKSLKYYEYLLSLGEDNREKGKLYKPTAKEEKSSAEKAQEYAKLLSTDTKTSNSTTKKKTHEKKKSVLESFKEELRQIQEEREERHKYKSIAKTILQAPEPDLLAPRDNEFGSMDNGDPNTTNIYLGNLNPKISEQQLMELFGRYGPLASIKIMWPRSEEEKSRGRNCGFVAYMSRVDAERALKNLNGRDVMGYEMKLGWGKSVTILNHPIFIPPALVEHVMPPPPSGLPFNAQPQLNDIANFPPKEYFLNYSTDPDIKRDMEEIAYKCIVKVMIPTERPLLALVHRMIEFVVREGPMFEAMIMRREIDNPIFRFLFENESPAHIYYRWKLFSLLQGDTPTEWRQKEFRMFRKGAIWKPPALNFYTQGMPEELISDDGAPECNKGALSTAQRDRLEDLIRHLTPERSKIGDAMIFCIEHAEAADEICECIEESMSSLDTLVSKKIARLYLISDILHNCSVKVSNASFFRKSMENHLEQVFTHLRSSFMALESRLKAEGFKMRVLQVFKAWEDWTVYPRDYLTKLKHIFLGLSLSSDKPSDIDGNPISDDEKDDEDLDGVPLDGAALLKSALIRGIPGANPAENRMREMDRDSEDDDIDGVPFDDDIDGIPLEKLASSSTGLKPGGFIPSKWETVDPDQIEAQAITTSKWDTLDNSSAPDPPALSEVSTDGSFDNDPRDLDEEKRSRLKKIEVKVLQYQDELESGIRQTKPGWTIDKQIQHYRHLEDPKNQKDHHHLCIQNHQGDVQGNQYHQRDRSNPNGLVLDPTRVQDQDLQAIQIHQENMKSVLDTGKSSRRLSPDRSRSARDIQMSPVRYTKSPRHRSDKHRKHKY</sequence>
<dbReference type="PANTHER" id="PTHR23140">
    <property type="entry name" value="RNA PROCESSING PROTEIN LD23810P"/>
    <property type="match status" value="1"/>
</dbReference>
<dbReference type="InterPro" id="IPR035979">
    <property type="entry name" value="RBD_domain_sf"/>
</dbReference>
<feature type="compositionally biased region" description="Basic and acidic residues" evidence="3">
    <location>
        <begin position="23"/>
        <end position="37"/>
    </location>
</feature>
<protein>
    <submittedName>
        <fullName evidence="7">U2 snRNP-associated SURP motif-containing protein</fullName>
    </submittedName>
</protein>
<dbReference type="GO" id="GO:0003723">
    <property type="term" value="F:RNA binding"/>
    <property type="evidence" value="ECO:0007669"/>
    <property type="project" value="UniProtKB-UniRule"/>
</dbReference>
<dbReference type="Gene3D" id="1.25.40.90">
    <property type="match status" value="1"/>
</dbReference>
<dbReference type="InterPro" id="IPR006569">
    <property type="entry name" value="CID_dom"/>
</dbReference>
<evidence type="ECO:0000256" key="3">
    <source>
        <dbReference type="SAM" id="MobiDB-lite"/>
    </source>
</evidence>
<dbReference type="Pfam" id="PF00076">
    <property type="entry name" value="RRM_1"/>
    <property type="match status" value="1"/>
</dbReference>
<evidence type="ECO:0000259" key="6">
    <source>
        <dbReference type="PROSITE" id="PS51391"/>
    </source>
</evidence>
<dbReference type="InterPro" id="IPR000504">
    <property type="entry name" value="RRM_dom"/>
</dbReference>
<dbReference type="CDD" id="cd21370">
    <property type="entry name" value="cwf21_SR140"/>
    <property type="match status" value="1"/>
</dbReference>
<feature type="domain" description="RRM" evidence="4">
    <location>
        <begin position="200"/>
        <end position="281"/>
    </location>
</feature>
<gene>
    <name evidence="7" type="primary">U2SURP</name>
    <name evidence="7" type="ORF">Bhyg_07720</name>
</gene>
<accession>A0A9Q0N3I6</accession>
<dbReference type="InterPro" id="IPR012677">
    <property type="entry name" value="Nucleotide-bd_a/b_plait_sf"/>
</dbReference>
<feature type="domain" description="SURP motif" evidence="5">
    <location>
        <begin position="362"/>
        <end position="405"/>
    </location>
</feature>
<dbReference type="SUPFAM" id="SSF109905">
    <property type="entry name" value="Surp module (SWAP domain)"/>
    <property type="match status" value="1"/>
</dbReference>